<protein>
    <submittedName>
        <fullName evidence="1">Uncharacterized protein</fullName>
    </submittedName>
</protein>
<reference evidence="2" key="1">
    <citation type="submission" date="2013-09" db="EMBL/GenBank/DDBJ databases">
        <title>Corchorus olitorius genome sequencing.</title>
        <authorList>
            <person name="Alam M."/>
            <person name="Haque M.S."/>
            <person name="Islam M.S."/>
            <person name="Emdad E.M."/>
            <person name="Islam M.M."/>
            <person name="Ahmed B."/>
            <person name="Halim A."/>
            <person name="Hossen Q.M.M."/>
            <person name="Hossain M.Z."/>
            <person name="Ahmed R."/>
            <person name="Khan M.M."/>
            <person name="Islam R."/>
            <person name="Rashid M.M."/>
            <person name="Khan S.A."/>
            <person name="Rahman M.S."/>
            <person name="Alam M."/>
            <person name="Yahiya A.S."/>
            <person name="Khan M.S."/>
            <person name="Azam M.S."/>
            <person name="Haque T."/>
            <person name="Lashkar M.Z.H."/>
            <person name="Akhand A.I."/>
            <person name="Morshed G."/>
            <person name="Roy S."/>
            <person name="Uddin K.S."/>
            <person name="Rabeya T."/>
            <person name="Hossain A.S."/>
            <person name="Chowdhury A."/>
            <person name="Snigdha A.R."/>
            <person name="Mortoza M.S."/>
            <person name="Matin S.A."/>
            <person name="Hoque S.M.E."/>
            <person name="Islam M.K."/>
            <person name="Roy D.K."/>
            <person name="Haider R."/>
            <person name="Moosa M.M."/>
            <person name="Elias S.M."/>
            <person name="Hasan A.M."/>
            <person name="Jahan S."/>
            <person name="Shafiuddin M."/>
            <person name="Mahmood N."/>
            <person name="Shommy N.S."/>
        </authorList>
    </citation>
    <scope>NUCLEOTIDE SEQUENCE [LARGE SCALE GENOMIC DNA]</scope>
    <source>
        <strain evidence="2">cv. O-4</strain>
    </source>
</reference>
<evidence type="ECO:0000313" key="2">
    <source>
        <dbReference type="Proteomes" id="UP000187203"/>
    </source>
</evidence>
<sequence>MFERNWRFFESNPSATVMEECNIATASRCHFGLIDAKGFQAQLCIGVVIPSCIGVLMPSCIGVLMPSSIGVALKALQIFPQGNTLFWM</sequence>
<proteinExistence type="predicted"/>
<evidence type="ECO:0000313" key="1">
    <source>
        <dbReference type="EMBL" id="OMP11208.1"/>
    </source>
</evidence>
<gene>
    <name evidence="1" type="ORF">COLO4_03960</name>
</gene>
<dbReference type="AlphaFoldDB" id="A0A1R3KVY8"/>
<dbReference type="EMBL" id="AWUE01010867">
    <property type="protein sequence ID" value="OMP11208.1"/>
    <property type="molecule type" value="Genomic_DNA"/>
</dbReference>
<name>A0A1R3KVY8_9ROSI</name>
<dbReference type="Proteomes" id="UP000187203">
    <property type="component" value="Unassembled WGS sequence"/>
</dbReference>
<keyword evidence="2" id="KW-1185">Reference proteome</keyword>
<accession>A0A1R3KVY8</accession>
<organism evidence="1 2">
    <name type="scientific">Corchorus olitorius</name>
    <dbReference type="NCBI Taxonomy" id="93759"/>
    <lineage>
        <taxon>Eukaryota</taxon>
        <taxon>Viridiplantae</taxon>
        <taxon>Streptophyta</taxon>
        <taxon>Embryophyta</taxon>
        <taxon>Tracheophyta</taxon>
        <taxon>Spermatophyta</taxon>
        <taxon>Magnoliopsida</taxon>
        <taxon>eudicotyledons</taxon>
        <taxon>Gunneridae</taxon>
        <taxon>Pentapetalae</taxon>
        <taxon>rosids</taxon>
        <taxon>malvids</taxon>
        <taxon>Malvales</taxon>
        <taxon>Malvaceae</taxon>
        <taxon>Grewioideae</taxon>
        <taxon>Apeibeae</taxon>
        <taxon>Corchorus</taxon>
    </lineage>
</organism>
<comment type="caution">
    <text evidence="1">The sequence shown here is derived from an EMBL/GenBank/DDBJ whole genome shotgun (WGS) entry which is preliminary data.</text>
</comment>